<sequence>MQQRLREELRRWLRVFSAATKGIFAYWVRLDYGYFWIELTRRKKNLGHTLNLLALKHPLQFGLVADEIPQLWHPCL</sequence>
<keyword evidence="2" id="KW-1185">Reference proteome</keyword>
<reference evidence="1 2" key="1">
    <citation type="journal article" date="2020" name="Mol. Biol. Evol.">
        <title>Distinct Expression and Methylation Patterns for Genes with Different Fates following a Single Whole-Genome Duplication in Flowering Plants.</title>
        <authorList>
            <person name="Shi T."/>
            <person name="Rahmani R.S."/>
            <person name="Gugger P.F."/>
            <person name="Wang M."/>
            <person name="Li H."/>
            <person name="Zhang Y."/>
            <person name="Li Z."/>
            <person name="Wang Q."/>
            <person name="Van de Peer Y."/>
            <person name="Marchal K."/>
            <person name="Chen J."/>
        </authorList>
    </citation>
    <scope>NUCLEOTIDE SEQUENCE [LARGE SCALE GENOMIC DNA]</scope>
    <source>
        <tissue evidence="1">Leaf</tissue>
    </source>
</reference>
<dbReference type="EMBL" id="DUZY01000005">
    <property type="protein sequence ID" value="DAD40357.1"/>
    <property type="molecule type" value="Genomic_DNA"/>
</dbReference>
<gene>
    <name evidence="1" type="ORF">HUJ06_014680</name>
</gene>
<evidence type="ECO:0000313" key="1">
    <source>
        <dbReference type="EMBL" id="DAD40357.1"/>
    </source>
</evidence>
<organism evidence="1 2">
    <name type="scientific">Nelumbo nucifera</name>
    <name type="common">Sacred lotus</name>
    <dbReference type="NCBI Taxonomy" id="4432"/>
    <lineage>
        <taxon>Eukaryota</taxon>
        <taxon>Viridiplantae</taxon>
        <taxon>Streptophyta</taxon>
        <taxon>Embryophyta</taxon>
        <taxon>Tracheophyta</taxon>
        <taxon>Spermatophyta</taxon>
        <taxon>Magnoliopsida</taxon>
        <taxon>Proteales</taxon>
        <taxon>Nelumbonaceae</taxon>
        <taxon>Nelumbo</taxon>
    </lineage>
</organism>
<dbReference type="AlphaFoldDB" id="A0A822Z697"/>
<proteinExistence type="predicted"/>
<evidence type="ECO:0000313" key="2">
    <source>
        <dbReference type="Proteomes" id="UP000607653"/>
    </source>
</evidence>
<comment type="caution">
    <text evidence="1">The sequence shown here is derived from an EMBL/GenBank/DDBJ whole genome shotgun (WGS) entry which is preliminary data.</text>
</comment>
<name>A0A822Z697_NELNU</name>
<accession>A0A822Z697</accession>
<dbReference type="Proteomes" id="UP000607653">
    <property type="component" value="Unassembled WGS sequence"/>
</dbReference>
<protein>
    <submittedName>
        <fullName evidence="1">Uncharacterized protein</fullName>
    </submittedName>
</protein>